<evidence type="ECO:0000313" key="2">
    <source>
        <dbReference type="EMBL" id="MDY7231354.1"/>
    </source>
</evidence>
<name>A0ABU5HE16_9BACT</name>
<dbReference type="EMBL" id="JAXIVS010000014">
    <property type="protein sequence ID" value="MDY7231354.1"/>
    <property type="molecule type" value="Genomic_DNA"/>
</dbReference>
<accession>A0ABU5HE16</accession>
<keyword evidence="1" id="KW-0732">Signal</keyword>
<dbReference type="RefSeq" id="WP_321550066.1">
    <property type="nucleotide sequence ID" value="NZ_JAXIVS010000014.1"/>
</dbReference>
<comment type="caution">
    <text evidence="2">The sequence shown here is derived from an EMBL/GenBank/DDBJ whole genome shotgun (WGS) entry which is preliminary data.</text>
</comment>
<dbReference type="Proteomes" id="UP001291309">
    <property type="component" value="Unassembled WGS sequence"/>
</dbReference>
<evidence type="ECO:0000313" key="3">
    <source>
        <dbReference type="Proteomes" id="UP001291309"/>
    </source>
</evidence>
<organism evidence="2 3">
    <name type="scientific">Hyalangium rubrum</name>
    <dbReference type="NCBI Taxonomy" id="3103134"/>
    <lineage>
        <taxon>Bacteria</taxon>
        <taxon>Pseudomonadati</taxon>
        <taxon>Myxococcota</taxon>
        <taxon>Myxococcia</taxon>
        <taxon>Myxococcales</taxon>
        <taxon>Cystobacterineae</taxon>
        <taxon>Archangiaceae</taxon>
        <taxon>Hyalangium</taxon>
    </lineage>
</organism>
<proteinExistence type="predicted"/>
<protein>
    <submittedName>
        <fullName evidence="2">Uncharacterized protein</fullName>
    </submittedName>
</protein>
<gene>
    <name evidence="2" type="ORF">SYV04_33495</name>
</gene>
<sequence length="154" mass="16461">MSGHGEARRVLAAVALLALPGLASAQPETHIVRAPPCVTESRLTEFEFESDDPKARFECRLDGHGFYPCERVLRLYARISAGAHILEVRALVDEALVDPSPAAYAWEVREAPLAQPLIAPLEEAGCSGAGGSPALFLIGLFALVALKTRVSSRT</sequence>
<reference evidence="2 3" key="1">
    <citation type="submission" date="2023-12" db="EMBL/GenBank/DDBJ databases">
        <title>the genome sequence of Hyalangium sp. s54d21.</title>
        <authorList>
            <person name="Zhang X."/>
        </authorList>
    </citation>
    <scope>NUCLEOTIDE SEQUENCE [LARGE SCALE GENOMIC DNA]</scope>
    <source>
        <strain evidence="3">s54d21</strain>
    </source>
</reference>
<keyword evidence="3" id="KW-1185">Reference proteome</keyword>
<evidence type="ECO:0000256" key="1">
    <source>
        <dbReference type="SAM" id="SignalP"/>
    </source>
</evidence>
<feature type="signal peptide" evidence="1">
    <location>
        <begin position="1"/>
        <end position="25"/>
    </location>
</feature>
<feature type="chain" id="PRO_5045412043" evidence="1">
    <location>
        <begin position="26"/>
        <end position="154"/>
    </location>
</feature>